<accession>H3ACJ9</accession>
<feature type="transmembrane region" description="Helical" evidence="9">
    <location>
        <begin position="288"/>
        <end position="309"/>
    </location>
</feature>
<dbReference type="GO" id="GO:0008270">
    <property type="term" value="F:zinc ion binding"/>
    <property type="evidence" value="ECO:0007669"/>
    <property type="project" value="UniProtKB-KW"/>
</dbReference>
<dbReference type="Pfam" id="PF13639">
    <property type="entry name" value="zf-RING_2"/>
    <property type="match status" value="1"/>
</dbReference>
<dbReference type="Proteomes" id="UP000008672">
    <property type="component" value="Unassembled WGS sequence"/>
</dbReference>
<dbReference type="EMBL" id="AFYH01163030">
    <property type="status" value="NOT_ANNOTATED_CDS"/>
    <property type="molecule type" value="Genomic_DNA"/>
</dbReference>
<dbReference type="EMBL" id="AFYH01163034">
    <property type="status" value="NOT_ANNOTATED_CDS"/>
    <property type="molecule type" value="Genomic_DNA"/>
</dbReference>
<evidence type="ECO:0000256" key="2">
    <source>
        <dbReference type="ARBA" id="ARBA00022692"/>
    </source>
</evidence>
<feature type="transmembrane region" description="Helical" evidence="9">
    <location>
        <begin position="178"/>
        <end position="197"/>
    </location>
</feature>
<evidence type="ECO:0000313" key="12">
    <source>
        <dbReference type="Proteomes" id="UP000008672"/>
    </source>
</evidence>
<feature type="transmembrane region" description="Helical" evidence="9">
    <location>
        <begin position="379"/>
        <end position="397"/>
    </location>
</feature>
<protein>
    <recommendedName>
        <fullName evidence="10">RING-type domain-containing protein</fullName>
    </recommendedName>
</protein>
<dbReference type="InterPro" id="IPR013083">
    <property type="entry name" value="Znf_RING/FYVE/PHD"/>
</dbReference>
<dbReference type="GO" id="GO:0043161">
    <property type="term" value="P:proteasome-mediated ubiquitin-dependent protein catabolic process"/>
    <property type="evidence" value="ECO:0007669"/>
    <property type="project" value="TreeGrafter"/>
</dbReference>
<keyword evidence="6 9" id="KW-1133">Transmembrane helix</keyword>
<feature type="transmembrane region" description="Helical" evidence="9">
    <location>
        <begin position="151"/>
        <end position="171"/>
    </location>
</feature>
<keyword evidence="12" id="KW-1185">Reference proteome</keyword>
<dbReference type="SMART" id="SM00744">
    <property type="entry name" value="RINGv"/>
    <property type="match status" value="1"/>
</dbReference>
<dbReference type="Pfam" id="PF13705">
    <property type="entry name" value="TRC8_N"/>
    <property type="match status" value="1"/>
</dbReference>
<dbReference type="GeneTree" id="ENSGT00940000165044"/>
<dbReference type="GO" id="GO:0061630">
    <property type="term" value="F:ubiquitin protein ligase activity"/>
    <property type="evidence" value="ECO:0007669"/>
    <property type="project" value="TreeGrafter"/>
</dbReference>
<feature type="transmembrane region" description="Helical" evidence="9">
    <location>
        <begin position="57"/>
        <end position="76"/>
    </location>
</feature>
<dbReference type="SMART" id="SM00184">
    <property type="entry name" value="RING"/>
    <property type="match status" value="1"/>
</dbReference>
<feature type="transmembrane region" description="Helical" evidence="9">
    <location>
        <begin position="451"/>
        <end position="474"/>
    </location>
</feature>
<dbReference type="InParanoid" id="H3ACJ9"/>
<dbReference type="GO" id="GO:0012505">
    <property type="term" value="C:endomembrane system"/>
    <property type="evidence" value="ECO:0007669"/>
    <property type="project" value="TreeGrafter"/>
</dbReference>
<keyword evidence="5" id="KW-0862">Zinc</keyword>
<dbReference type="eggNOG" id="KOG0802">
    <property type="taxonomic scope" value="Eukaryota"/>
</dbReference>
<feature type="transmembrane region" description="Helical" evidence="9">
    <location>
        <begin position="229"/>
        <end position="251"/>
    </location>
</feature>
<name>H3ACJ9_LATCH</name>
<dbReference type="InterPro" id="IPR050731">
    <property type="entry name" value="HRD1_E3_ubiq-ligases"/>
</dbReference>
<keyword evidence="2 9" id="KW-0812">Transmembrane</keyword>
<comment type="subcellular location">
    <subcellularLocation>
        <location evidence="1">Membrane</location>
        <topology evidence="1">Multi-pass membrane protein</topology>
    </subcellularLocation>
</comment>
<feature type="transmembrane region" description="Helical" evidence="9">
    <location>
        <begin position="19"/>
        <end position="36"/>
    </location>
</feature>
<dbReference type="InterPro" id="IPR001841">
    <property type="entry name" value="Znf_RING"/>
</dbReference>
<gene>
    <name evidence="11" type="primary">LOC102350570</name>
</gene>
<dbReference type="EMBL" id="AFYH01163029">
    <property type="status" value="NOT_ANNOTATED_CDS"/>
    <property type="molecule type" value="Genomic_DNA"/>
</dbReference>
<dbReference type="CDD" id="cd16476">
    <property type="entry name" value="RING-H2_RNF139-like"/>
    <property type="match status" value="1"/>
</dbReference>
<dbReference type="OMA" id="SHDPPGH"/>
<evidence type="ECO:0000256" key="1">
    <source>
        <dbReference type="ARBA" id="ARBA00004141"/>
    </source>
</evidence>
<dbReference type="Bgee" id="ENSLACG00000006539">
    <property type="expression patterns" value="Expressed in muscle tissue and 2 other cell types or tissues"/>
</dbReference>
<dbReference type="PROSITE" id="PS50089">
    <property type="entry name" value="ZF_RING_2"/>
    <property type="match status" value="1"/>
</dbReference>
<dbReference type="EMBL" id="AFYH01163033">
    <property type="status" value="NOT_ANNOTATED_CDS"/>
    <property type="molecule type" value="Genomic_DNA"/>
</dbReference>
<sequence length="595" mass="68125">REQVVVWLKMWSLEEVGNIVLRVPSLILLNLLYNVDVQVLIQQLRARSEWMLFKYKFLFWNLYCGAYAFSLVVLLLPVRYLVRLYLCILTALLLYVGHQTSRDYVQRELESAYDGTVYRDPLAVTHLITALTGHIIVSTLCSFLMKTRQLWLFLAPALPLLARLCLVPLPALPMVNNFAMVLTILEVLSFAASNLFVPYNLVKHAFQVLIQVEEVYGLVNLGRILWKQLAFPLLFLVFWLVLFVFEISSFLKSWNNLDKNQGFLFIFLTSMAKCSSTPYSLLGLAFTVSYVALVMLNLCKFYLAGYGAFPNENVMHRGVTEGVCNCTVCFLSDRGVTEGVTLLLLSIVVTSTLQSMIEITDPIILSLGASHNRSFWRHFRGISMCLFLLVFPCYMAYKIFRFFHMDFWLLILVSSCILTSLQATGTIIIYLLFIVELLWSHPIESLDEIIYYVNAVSRVLEFLLALCVVTYGSWESLFGEWSWVGASVIIIHSYFNVWLRAQSGWKSFLLRMEAAKKISSLPRATARQLRDNDDVCAICFQEMIEAVLTPCCHFFHAGCLRKWLYVQDTCPLCHQPVKPLGQNQTQPSPSGEERD</sequence>
<evidence type="ECO:0000259" key="10">
    <source>
        <dbReference type="PROSITE" id="PS50089"/>
    </source>
</evidence>
<evidence type="ECO:0000313" key="11">
    <source>
        <dbReference type="Ensembl" id="ENSLACP00000007370.1"/>
    </source>
</evidence>
<feature type="transmembrane region" description="Helical" evidence="9">
    <location>
        <begin position="409"/>
        <end position="439"/>
    </location>
</feature>
<dbReference type="EMBL" id="AFYH01163032">
    <property type="status" value="NOT_ANNOTATED_CDS"/>
    <property type="molecule type" value="Genomic_DNA"/>
</dbReference>
<dbReference type="PANTHER" id="PTHR22763:SF164">
    <property type="entry name" value="RING FINGER PROTEIN 145-LIKE"/>
    <property type="match status" value="1"/>
</dbReference>
<feature type="transmembrane region" description="Helical" evidence="9">
    <location>
        <begin position="480"/>
        <end position="499"/>
    </location>
</feature>
<dbReference type="PANTHER" id="PTHR22763">
    <property type="entry name" value="RING ZINC FINGER PROTEIN"/>
    <property type="match status" value="1"/>
</dbReference>
<dbReference type="InterPro" id="IPR011016">
    <property type="entry name" value="Znf_RING-CH"/>
</dbReference>
<feature type="transmembrane region" description="Helical" evidence="9">
    <location>
        <begin position="82"/>
        <end position="101"/>
    </location>
</feature>
<dbReference type="EMBL" id="AFYH01163035">
    <property type="status" value="NOT_ANNOTATED_CDS"/>
    <property type="molecule type" value="Genomic_DNA"/>
</dbReference>
<evidence type="ECO:0000256" key="5">
    <source>
        <dbReference type="ARBA" id="ARBA00022833"/>
    </source>
</evidence>
<keyword evidence="3" id="KW-0479">Metal-binding</keyword>
<dbReference type="InterPro" id="IPR025754">
    <property type="entry name" value="TRC8_N_dom"/>
</dbReference>
<keyword evidence="7 9" id="KW-0472">Membrane</keyword>
<feature type="transmembrane region" description="Helical" evidence="9">
    <location>
        <begin position="122"/>
        <end position="145"/>
    </location>
</feature>
<proteinExistence type="predicted"/>
<dbReference type="EMBL" id="AFYH01163031">
    <property type="status" value="NOT_ANNOTATED_CDS"/>
    <property type="molecule type" value="Genomic_DNA"/>
</dbReference>
<dbReference type="STRING" id="7897.ENSLACP00000007370"/>
<dbReference type="GO" id="GO:0016020">
    <property type="term" value="C:membrane"/>
    <property type="evidence" value="ECO:0007669"/>
    <property type="project" value="UniProtKB-SubCell"/>
</dbReference>
<evidence type="ECO:0000256" key="8">
    <source>
        <dbReference type="PROSITE-ProRule" id="PRU00175"/>
    </source>
</evidence>
<reference evidence="12" key="1">
    <citation type="submission" date="2011-08" db="EMBL/GenBank/DDBJ databases">
        <title>The draft genome of Latimeria chalumnae.</title>
        <authorList>
            <person name="Di Palma F."/>
            <person name="Alfoldi J."/>
            <person name="Johnson J."/>
            <person name="Berlin A."/>
            <person name="Gnerre S."/>
            <person name="Jaffe D."/>
            <person name="MacCallum I."/>
            <person name="Young S."/>
            <person name="Walker B.J."/>
            <person name="Lander E."/>
            <person name="Lindblad-Toh K."/>
        </authorList>
    </citation>
    <scope>NUCLEOTIDE SEQUENCE [LARGE SCALE GENOMIC DNA]</scope>
    <source>
        <strain evidence="12">Wild caught</strain>
    </source>
</reference>
<evidence type="ECO:0000256" key="9">
    <source>
        <dbReference type="SAM" id="Phobius"/>
    </source>
</evidence>
<feature type="domain" description="RING-type" evidence="10">
    <location>
        <begin position="536"/>
        <end position="574"/>
    </location>
</feature>
<evidence type="ECO:0000256" key="6">
    <source>
        <dbReference type="ARBA" id="ARBA00022989"/>
    </source>
</evidence>
<dbReference type="GO" id="GO:0036503">
    <property type="term" value="P:ERAD pathway"/>
    <property type="evidence" value="ECO:0007669"/>
    <property type="project" value="TreeGrafter"/>
</dbReference>
<dbReference type="EMBL" id="AFYH01163027">
    <property type="status" value="NOT_ANNOTATED_CDS"/>
    <property type="molecule type" value="Genomic_DNA"/>
</dbReference>
<dbReference type="AlphaFoldDB" id="H3ACJ9"/>
<reference evidence="11" key="2">
    <citation type="submission" date="2025-08" db="UniProtKB">
        <authorList>
            <consortium name="Ensembl"/>
        </authorList>
    </citation>
    <scope>IDENTIFICATION</scope>
</reference>
<organism evidence="11 12">
    <name type="scientific">Latimeria chalumnae</name>
    <name type="common">Coelacanth</name>
    <dbReference type="NCBI Taxonomy" id="7897"/>
    <lineage>
        <taxon>Eukaryota</taxon>
        <taxon>Metazoa</taxon>
        <taxon>Chordata</taxon>
        <taxon>Craniata</taxon>
        <taxon>Vertebrata</taxon>
        <taxon>Euteleostomi</taxon>
        <taxon>Coelacanthiformes</taxon>
        <taxon>Coelacanthidae</taxon>
        <taxon>Latimeria</taxon>
    </lineage>
</organism>
<dbReference type="EMBL" id="AFYH01163036">
    <property type="status" value="NOT_ANNOTATED_CDS"/>
    <property type="molecule type" value="Genomic_DNA"/>
</dbReference>
<dbReference type="SUPFAM" id="SSF57850">
    <property type="entry name" value="RING/U-box"/>
    <property type="match status" value="1"/>
</dbReference>
<keyword evidence="4 8" id="KW-0863">Zinc-finger</keyword>
<evidence type="ECO:0000256" key="7">
    <source>
        <dbReference type="ARBA" id="ARBA00023136"/>
    </source>
</evidence>
<evidence type="ECO:0000256" key="4">
    <source>
        <dbReference type="ARBA" id="ARBA00022771"/>
    </source>
</evidence>
<dbReference type="HOGENOM" id="CLU_016467_1_0_1"/>
<reference evidence="11" key="3">
    <citation type="submission" date="2025-09" db="UniProtKB">
        <authorList>
            <consortium name="Ensembl"/>
        </authorList>
    </citation>
    <scope>IDENTIFICATION</scope>
</reference>
<evidence type="ECO:0000256" key="3">
    <source>
        <dbReference type="ARBA" id="ARBA00022723"/>
    </source>
</evidence>
<dbReference type="Gene3D" id="3.30.40.10">
    <property type="entry name" value="Zinc/RING finger domain, C3HC4 (zinc finger)"/>
    <property type="match status" value="1"/>
</dbReference>
<dbReference type="Ensembl" id="ENSLACT00000007431.1">
    <property type="protein sequence ID" value="ENSLACP00000007370.1"/>
    <property type="gene ID" value="ENSLACG00000006539.1"/>
</dbReference>
<dbReference type="EMBL" id="AFYH01163028">
    <property type="status" value="NOT_ANNOTATED_CDS"/>
    <property type="molecule type" value="Genomic_DNA"/>
</dbReference>